<comment type="function">
    <text evidence="10">CRISPR (clustered regularly interspaced short palindromic repeat), is an adaptive immune system that provides protection against mobile genetic elements (viruses, transposable elements and conjugative plasmids). CRISPR clusters contain spacers, sequences complementary to antecedent mobile elements, and target invading nucleic acids. CRISPR clusters are transcribed and processed into CRISPR RNA (crRNA). Acts as a dsDNA endonuclease. Involved in the integration of spacer DNA into the CRISPR cassette.</text>
</comment>
<comment type="cofactor">
    <cofactor evidence="10">
        <name>Mg(2+)</name>
        <dbReference type="ChEBI" id="CHEBI:18420"/>
    </cofactor>
    <cofactor evidence="10">
        <name>Mn(2+)</name>
        <dbReference type="ChEBI" id="CHEBI:29035"/>
    </cofactor>
</comment>
<evidence type="ECO:0000256" key="9">
    <source>
        <dbReference type="ARBA" id="ARBA00038592"/>
    </source>
</evidence>
<feature type="binding site" evidence="10">
    <location>
        <position position="162"/>
    </location>
    <ligand>
        <name>Mn(2+)</name>
        <dbReference type="ChEBI" id="CHEBI:29035"/>
    </ligand>
</feature>
<keyword evidence="4 10" id="KW-0378">Hydrolase</keyword>
<evidence type="ECO:0000256" key="5">
    <source>
        <dbReference type="ARBA" id="ARBA00022842"/>
    </source>
</evidence>
<evidence type="ECO:0000256" key="8">
    <source>
        <dbReference type="ARBA" id="ARBA00023211"/>
    </source>
</evidence>
<dbReference type="EC" id="3.1.-.-" evidence="10"/>
<dbReference type="GO" id="GO:0051607">
    <property type="term" value="P:defense response to virus"/>
    <property type="evidence" value="ECO:0007669"/>
    <property type="project" value="UniProtKB-UniRule"/>
</dbReference>
<name>A0A0P6XG35_9CHLR</name>
<dbReference type="GO" id="GO:0004519">
    <property type="term" value="F:endonuclease activity"/>
    <property type="evidence" value="ECO:0007669"/>
    <property type="project" value="UniProtKB-UniRule"/>
</dbReference>
<dbReference type="GO" id="GO:0016787">
    <property type="term" value="F:hydrolase activity"/>
    <property type="evidence" value="ECO:0007669"/>
    <property type="project" value="UniProtKB-KW"/>
</dbReference>
<dbReference type="InterPro" id="IPR042211">
    <property type="entry name" value="CRISPR-assoc_Cas1_N"/>
</dbReference>
<evidence type="ECO:0000256" key="2">
    <source>
        <dbReference type="ARBA" id="ARBA00022723"/>
    </source>
</evidence>
<proteinExistence type="inferred from homology"/>
<sequence>MPPLYVVHQGARLRIQNRRLTVEAAEGDPPPVLANVPLGQVSQVVLFGNIGLTTPAIHALLGEGIEVIFLTQDGDYRGRLSGSLTPHVPLRRAQYRTLEQPQFALRMAQGMVRAKLEHQRTLLRRHQHEADSHAVAAALSGLDDFLRHVEHKTTLASLRGLEGAATAAYFSGYRRFFDPAWKFEARQRRPPPDPVNVLLSLGYTLLAELATSAVRTVGLDPYAGYLHEVVYNRPALGLDLMEEFRPVVDGLVLWACRSGQITPEDFSPGDAERPVVLGERGRRVFLQAFEERMERRFTHPLSQQSLTLRQCLIEQARQIAQRILEDRPGYQGMGFR</sequence>
<evidence type="ECO:0000313" key="12">
    <source>
        <dbReference type="Proteomes" id="UP000050544"/>
    </source>
</evidence>
<protein>
    <recommendedName>
        <fullName evidence="10">CRISPR-associated endonuclease Cas1</fullName>
        <ecNumber evidence="10">3.1.-.-</ecNumber>
    </recommendedName>
</protein>
<accession>A0A0P6XG35</accession>
<dbReference type="CDD" id="cd09634">
    <property type="entry name" value="Cas1_I-II-III"/>
    <property type="match status" value="1"/>
</dbReference>
<dbReference type="EMBL" id="LGKO01000005">
    <property type="protein sequence ID" value="KPL82395.1"/>
    <property type="molecule type" value="Genomic_DNA"/>
</dbReference>
<comment type="subunit">
    <text evidence="9 10">Homodimer, forms a heterotetramer with a Cas2 homodimer.</text>
</comment>
<dbReference type="NCBIfam" id="TIGR00287">
    <property type="entry name" value="cas1"/>
    <property type="match status" value="1"/>
</dbReference>
<organism evidence="11 12">
    <name type="scientific">Thermanaerothrix daxensis</name>
    <dbReference type="NCBI Taxonomy" id="869279"/>
    <lineage>
        <taxon>Bacteria</taxon>
        <taxon>Bacillati</taxon>
        <taxon>Chloroflexota</taxon>
        <taxon>Anaerolineae</taxon>
        <taxon>Anaerolineales</taxon>
        <taxon>Anaerolineaceae</taxon>
        <taxon>Thermanaerothrix</taxon>
    </lineage>
</organism>
<keyword evidence="3 10" id="KW-0255">Endonuclease</keyword>
<keyword evidence="2 10" id="KW-0479">Metal-binding</keyword>
<dbReference type="STRING" id="869279.SE15_09505"/>
<dbReference type="GO" id="GO:0003677">
    <property type="term" value="F:DNA binding"/>
    <property type="evidence" value="ECO:0007669"/>
    <property type="project" value="UniProtKB-KW"/>
</dbReference>
<dbReference type="Gene3D" id="3.100.10.20">
    <property type="entry name" value="CRISPR-associated endonuclease Cas1, N-terminal domain"/>
    <property type="match status" value="1"/>
</dbReference>
<dbReference type="GO" id="GO:0046872">
    <property type="term" value="F:metal ion binding"/>
    <property type="evidence" value="ECO:0007669"/>
    <property type="project" value="UniProtKB-UniRule"/>
</dbReference>
<gene>
    <name evidence="10" type="primary">cas1</name>
    <name evidence="11" type="ORF">SE15_09505</name>
</gene>
<dbReference type="HAMAP" id="MF_01470">
    <property type="entry name" value="Cas1"/>
    <property type="match status" value="1"/>
</dbReference>
<dbReference type="PATRIC" id="fig|869279.4.peg.1508"/>
<keyword evidence="6 10" id="KW-0051">Antiviral defense</keyword>
<evidence type="ECO:0000256" key="10">
    <source>
        <dbReference type="HAMAP-Rule" id="MF_01470"/>
    </source>
</evidence>
<feature type="binding site" evidence="10">
    <location>
        <position position="227"/>
    </location>
    <ligand>
        <name>Mn(2+)</name>
        <dbReference type="ChEBI" id="CHEBI:29035"/>
    </ligand>
</feature>
<evidence type="ECO:0000256" key="7">
    <source>
        <dbReference type="ARBA" id="ARBA00023125"/>
    </source>
</evidence>
<dbReference type="InterPro" id="IPR002729">
    <property type="entry name" value="CRISPR-assoc_Cas1"/>
</dbReference>
<dbReference type="Proteomes" id="UP000050544">
    <property type="component" value="Unassembled WGS sequence"/>
</dbReference>
<dbReference type="OrthoDB" id="9803119at2"/>
<keyword evidence="5 10" id="KW-0460">Magnesium</keyword>
<evidence type="ECO:0000313" key="11">
    <source>
        <dbReference type="EMBL" id="KPL82395.1"/>
    </source>
</evidence>
<keyword evidence="7 10" id="KW-0238">DNA-binding</keyword>
<evidence type="ECO:0000256" key="6">
    <source>
        <dbReference type="ARBA" id="ARBA00023118"/>
    </source>
</evidence>
<comment type="similarity">
    <text evidence="10">Belongs to the CRISPR-associated endonuclease Cas1 family.</text>
</comment>
<reference evidence="11 12" key="1">
    <citation type="submission" date="2015-07" db="EMBL/GenBank/DDBJ databases">
        <title>Whole genome sequence of Thermanaerothrix daxensis DSM 23592.</title>
        <authorList>
            <person name="Hemp J."/>
            <person name="Ward L.M."/>
            <person name="Pace L.A."/>
            <person name="Fischer W.W."/>
        </authorList>
    </citation>
    <scope>NUCLEOTIDE SEQUENCE [LARGE SCALE GENOMIC DNA]</scope>
    <source>
        <strain evidence="11 12">GNS-1</strain>
    </source>
</reference>
<dbReference type="Pfam" id="PF01867">
    <property type="entry name" value="Cas_Cas1"/>
    <property type="match status" value="1"/>
</dbReference>
<evidence type="ECO:0000256" key="1">
    <source>
        <dbReference type="ARBA" id="ARBA00022722"/>
    </source>
</evidence>
<dbReference type="PANTHER" id="PTHR34353:SF2">
    <property type="entry name" value="CRISPR-ASSOCIATED ENDONUCLEASE CAS1 1"/>
    <property type="match status" value="1"/>
</dbReference>
<comment type="caution">
    <text evidence="11">The sequence shown here is derived from an EMBL/GenBank/DDBJ whole genome shotgun (WGS) entry which is preliminary data.</text>
</comment>
<keyword evidence="1 10" id="KW-0540">Nuclease</keyword>
<dbReference type="InterPro" id="IPR042206">
    <property type="entry name" value="CRISPR-assoc_Cas1_C"/>
</dbReference>
<dbReference type="GO" id="GO:0043571">
    <property type="term" value="P:maintenance of CRISPR repeat elements"/>
    <property type="evidence" value="ECO:0007669"/>
    <property type="project" value="UniProtKB-UniRule"/>
</dbReference>
<evidence type="ECO:0000256" key="4">
    <source>
        <dbReference type="ARBA" id="ARBA00022801"/>
    </source>
</evidence>
<dbReference type="InterPro" id="IPR050646">
    <property type="entry name" value="Cas1"/>
</dbReference>
<evidence type="ECO:0000256" key="3">
    <source>
        <dbReference type="ARBA" id="ARBA00022759"/>
    </source>
</evidence>
<keyword evidence="8 10" id="KW-0464">Manganese</keyword>
<dbReference type="PANTHER" id="PTHR34353">
    <property type="entry name" value="CRISPR-ASSOCIATED ENDONUCLEASE CAS1 1"/>
    <property type="match status" value="1"/>
</dbReference>
<feature type="binding site" evidence="10">
    <location>
        <position position="242"/>
    </location>
    <ligand>
        <name>Mn(2+)</name>
        <dbReference type="ChEBI" id="CHEBI:29035"/>
    </ligand>
</feature>
<dbReference type="Gene3D" id="1.20.120.920">
    <property type="entry name" value="CRISPR-associated endonuclease Cas1, C-terminal domain"/>
    <property type="match status" value="1"/>
</dbReference>
<dbReference type="RefSeq" id="WP_054521880.1">
    <property type="nucleotide sequence ID" value="NZ_LGKO01000005.1"/>
</dbReference>
<dbReference type="AlphaFoldDB" id="A0A0P6XG35"/>
<keyword evidence="12" id="KW-1185">Reference proteome</keyword>